<reference evidence="4" key="1">
    <citation type="journal article" date="2019" name="Int. J. Syst. Evol. Microbiol.">
        <title>The Global Catalogue of Microorganisms (GCM) 10K type strain sequencing project: providing services to taxonomists for standard genome sequencing and annotation.</title>
        <authorList>
            <consortium name="The Broad Institute Genomics Platform"/>
            <consortium name="The Broad Institute Genome Sequencing Center for Infectious Disease"/>
            <person name="Wu L."/>
            <person name="Ma J."/>
        </authorList>
    </citation>
    <scope>NUCLEOTIDE SEQUENCE [LARGE SCALE GENOMIC DNA]</scope>
    <source>
        <strain evidence="4">CCUG 62114</strain>
    </source>
</reference>
<evidence type="ECO:0000256" key="1">
    <source>
        <dbReference type="SAM" id="SignalP"/>
    </source>
</evidence>
<evidence type="ECO:0000259" key="2">
    <source>
        <dbReference type="Pfam" id="PF21544"/>
    </source>
</evidence>
<dbReference type="Gene3D" id="2.60.40.4070">
    <property type="match status" value="1"/>
</dbReference>
<dbReference type="InterPro" id="IPR048954">
    <property type="entry name" value="PorZ_N"/>
</dbReference>
<dbReference type="Pfam" id="PF07494">
    <property type="entry name" value="Reg_prop"/>
    <property type="match status" value="1"/>
</dbReference>
<dbReference type="Proteomes" id="UP001596997">
    <property type="component" value="Unassembled WGS sequence"/>
</dbReference>
<comment type="caution">
    <text evidence="3">The sequence shown here is derived from an EMBL/GenBank/DDBJ whole genome shotgun (WGS) entry which is preliminary data.</text>
</comment>
<dbReference type="SUPFAM" id="SSF63829">
    <property type="entry name" value="Calcium-dependent phosphotriesterase"/>
    <property type="match status" value="1"/>
</dbReference>
<dbReference type="Gene3D" id="2.130.10.10">
    <property type="entry name" value="YVTN repeat-like/Quinoprotein amine dehydrogenase"/>
    <property type="match status" value="1"/>
</dbReference>
<dbReference type="Pfam" id="PF21544">
    <property type="entry name" value="PorZ_N_b_propeller"/>
    <property type="match status" value="1"/>
</dbReference>
<gene>
    <name evidence="3" type="ORF">ACFQ1O_11145</name>
</gene>
<name>A0ABW3I3V1_9FLAO</name>
<evidence type="ECO:0000313" key="4">
    <source>
        <dbReference type="Proteomes" id="UP001596997"/>
    </source>
</evidence>
<dbReference type="EMBL" id="JBHTJM010000009">
    <property type="protein sequence ID" value="MFD0964559.1"/>
    <property type="molecule type" value="Genomic_DNA"/>
</dbReference>
<dbReference type="RefSeq" id="WP_377716102.1">
    <property type="nucleotide sequence ID" value="NZ_JBHTJM010000009.1"/>
</dbReference>
<feature type="signal peptide" evidence="1">
    <location>
        <begin position="1"/>
        <end position="19"/>
    </location>
</feature>
<accession>A0ABW3I3V1</accession>
<keyword evidence="4" id="KW-1185">Reference proteome</keyword>
<protein>
    <submittedName>
        <fullName evidence="3">Two-component regulator propeller domain-containing protein</fullName>
    </submittedName>
</protein>
<sequence length="789" mass="87024">MQQKILFFLLSLSFLFNFSQDYSGQWDGHFAYLNISGVGITENGIIASAENAIFNYNISNQNTITTSTINGLSGESISSFYYSETYKSSVVGYDNGLLEIVSEENEVTTVVDILNKTNIPPDMKKINHIYENNGLVYLSCDFGISVYDLSNLEFGDTYYIGNSGEQIVVNQTTILNDYIYAATASNGIKRALYANSNIIDFNLWTNVTGLPTNNWESIVNLDSTLYGITSTNDLYDITNNNTLISYPNAILDHRVSNNNMLVTSNINVYVYNNSASLVNTIAFLPEHGSNYTCATIKDNNIYIGTQFHGVLDITLNNGNLNTIIQPNGPLENNQFAVQAANNEVWVVYGDHNLSFNPYPLDQKGISHLINDNWVNTPYADIFETRSIVDIAINPFNKNQVFLSSFYSGLLEINNNTPTILYDNSNSGLKSLCEVFGCNYADIRVGRSAFDTDGKLWMTNNLTFQPLKVYDVPNNSWTAYNLSPVVSSSTPQNDNDGFADLVIDQNNTKWIATHEKGVIGFNDDFGSGTAKNVNLSTGNLPSDKVTALSIDKDNNLWIGTLQGLRVLYNTANFFNTANPQAQQIIILDDGIPKELMFGQYITDIETDGSNNKWIATFDAGVFYVSSDGQETIYHFTKDNSPLPTNNITDMSIDKTSGKVYLSTPKGLVAFKGLSKEPASDLDNVVIYPNPVRPNHVRSLLGYNATDISKGIKIEGLTENINLKITDISGNLVAEANTSTKSGNVSISEGGFAIWNGKNFNNSIVASGVYVIMITDLDTSNTTLEKVMIIK</sequence>
<dbReference type="InterPro" id="IPR015943">
    <property type="entry name" value="WD40/YVTN_repeat-like_dom_sf"/>
</dbReference>
<organism evidence="3 4">
    <name type="scientific">Pseudofulvibacter geojedonensis</name>
    <dbReference type="NCBI Taxonomy" id="1123758"/>
    <lineage>
        <taxon>Bacteria</taxon>
        <taxon>Pseudomonadati</taxon>
        <taxon>Bacteroidota</taxon>
        <taxon>Flavobacteriia</taxon>
        <taxon>Flavobacteriales</taxon>
        <taxon>Flavobacteriaceae</taxon>
        <taxon>Pseudofulvibacter</taxon>
    </lineage>
</organism>
<dbReference type="InterPro" id="IPR011110">
    <property type="entry name" value="Reg_prop"/>
</dbReference>
<feature type="domain" description="PorZ N-terminal beta-propeller" evidence="2">
    <location>
        <begin position="47"/>
        <end position="205"/>
    </location>
</feature>
<proteinExistence type="predicted"/>
<feature type="chain" id="PRO_5046597127" evidence="1">
    <location>
        <begin position="20"/>
        <end position="789"/>
    </location>
</feature>
<evidence type="ECO:0000313" key="3">
    <source>
        <dbReference type="EMBL" id="MFD0964559.1"/>
    </source>
</evidence>
<keyword evidence="1" id="KW-0732">Signal</keyword>